<reference evidence="12" key="1">
    <citation type="submission" date="2025-08" db="UniProtKB">
        <authorList>
            <consortium name="RefSeq"/>
        </authorList>
    </citation>
    <scope>IDENTIFICATION</scope>
    <source>
        <tissue evidence="12">Whole Larva</tissue>
    </source>
</reference>
<evidence type="ECO:0000256" key="8">
    <source>
        <dbReference type="ARBA" id="ARBA00023288"/>
    </source>
</evidence>
<dbReference type="InterPro" id="IPR005817">
    <property type="entry name" value="Wnt"/>
</dbReference>
<dbReference type="GeneID" id="108563686"/>
<dbReference type="SMART" id="SM00097">
    <property type="entry name" value="WNT1"/>
    <property type="match status" value="1"/>
</dbReference>
<keyword evidence="11" id="KW-1185">Reference proteome</keyword>
<accession>A0ABM1MTM0</accession>
<dbReference type="PROSITE" id="PS00246">
    <property type="entry name" value="WNT1"/>
    <property type="match status" value="1"/>
</dbReference>
<feature type="signal peptide" evidence="10">
    <location>
        <begin position="1"/>
        <end position="23"/>
    </location>
</feature>
<comment type="similarity">
    <text evidence="2 9">Belongs to the Wnt family.</text>
</comment>
<evidence type="ECO:0000256" key="9">
    <source>
        <dbReference type="RuleBase" id="RU003500"/>
    </source>
</evidence>
<comment type="function">
    <text evidence="9">Ligand for members of the frizzled family of seven transmembrane receptors.</text>
</comment>
<comment type="subcellular location">
    <subcellularLocation>
        <location evidence="1 9">Secreted</location>
        <location evidence="1 9">Extracellular space</location>
        <location evidence="1 9">Extracellular matrix</location>
    </subcellularLocation>
</comment>
<keyword evidence="10" id="KW-0732">Signal</keyword>
<evidence type="ECO:0000256" key="5">
    <source>
        <dbReference type="ARBA" id="ARBA00022530"/>
    </source>
</evidence>
<dbReference type="InterPro" id="IPR043158">
    <property type="entry name" value="Wnt_C"/>
</dbReference>
<dbReference type="Proteomes" id="UP000695000">
    <property type="component" value="Unplaced"/>
</dbReference>
<evidence type="ECO:0000256" key="6">
    <source>
        <dbReference type="ARBA" id="ARBA00022687"/>
    </source>
</evidence>
<evidence type="ECO:0000256" key="10">
    <source>
        <dbReference type="SAM" id="SignalP"/>
    </source>
</evidence>
<dbReference type="PRINTS" id="PR01349">
    <property type="entry name" value="WNTPROTEIN"/>
</dbReference>
<evidence type="ECO:0000256" key="1">
    <source>
        <dbReference type="ARBA" id="ARBA00004498"/>
    </source>
</evidence>
<evidence type="ECO:0000256" key="4">
    <source>
        <dbReference type="ARBA" id="ARBA00022525"/>
    </source>
</evidence>
<keyword evidence="7" id="KW-1015">Disulfide bond</keyword>
<keyword evidence="8" id="KW-0449">Lipoprotein</keyword>
<protein>
    <recommendedName>
        <fullName evidence="9">Protein Wnt</fullName>
    </recommendedName>
</protein>
<evidence type="ECO:0000313" key="11">
    <source>
        <dbReference type="Proteomes" id="UP000695000"/>
    </source>
</evidence>
<gene>
    <name evidence="12" type="primary">LOC108563686</name>
</gene>
<evidence type="ECO:0000313" key="12">
    <source>
        <dbReference type="RefSeq" id="XP_017777920.1"/>
    </source>
</evidence>
<feature type="chain" id="PRO_5045234222" description="Protein Wnt" evidence="10">
    <location>
        <begin position="24"/>
        <end position="382"/>
    </location>
</feature>
<dbReference type="PANTHER" id="PTHR12027:SF98">
    <property type="entry name" value="PROTEIN WNT"/>
    <property type="match status" value="1"/>
</dbReference>
<organism evidence="11 12">
    <name type="scientific">Nicrophorus vespilloides</name>
    <name type="common">Boreal carrion beetle</name>
    <dbReference type="NCBI Taxonomy" id="110193"/>
    <lineage>
        <taxon>Eukaryota</taxon>
        <taxon>Metazoa</taxon>
        <taxon>Ecdysozoa</taxon>
        <taxon>Arthropoda</taxon>
        <taxon>Hexapoda</taxon>
        <taxon>Insecta</taxon>
        <taxon>Pterygota</taxon>
        <taxon>Neoptera</taxon>
        <taxon>Endopterygota</taxon>
        <taxon>Coleoptera</taxon>
        <taxon>Polyphaga</taxon>
        <taxon>Staphyliniformia</taxon>
        <taxon>Silphidae</taxon>
        <taxon>Nicrophorinae</taxon>
        <taxon>Nicrophorus</taxon>
    </lineage>
</organism>
<evidence type="ECO:0000256" key="3">
    <source>
        <dbReference type="ARBA" id="ARBA00022473"/>
    </source>
</evidence>
<dbReference type="InterPro" id="IPR018161">
    <property type="entry name" value="Wnt_CS"/>
</dbReference>
<dbReference type="Pfam" id="PF00110">
    <property type="entry name" value="wnt"/>
    <property type="match status" value="1"/>
</dbReference>
<name>A0ABM1MTM0_NICVS</name>
<dbReference type="CDD" id="cd19342">
    <property type="entry name" value="Wnt_Wnt10"/>
    <property type="match status" value="1"/>
</dbReference>
<keyword evidence="3 9" id="KW-0217">Developmental protein</keyword>
<dbReference type="PANTHER" id="PTHR12027">
    <property type="entry name" value="WNT RELATED"/>
    <property type="match status" value="1"/>
</dbReference>
<evidence type="ECO:0000256" key="7">
    <source>
        <dbReference type="ARBA" id="ARBA00023157"/>
    </source>
</evidence>
<sequence length="382" mass="43450">MRTVITLVVILFSSLNFESWVYGKISNLNQQMAMQSTLPIASIFDNTVCRTIPGFTKFQQELCFKQPDVTVAALQGLQEAMSECQHQFQTHRWNCSTLANKQNPYTSSILKKGYRETAFAYALSAAGVTISVAKACSQERLVNCGCDHRPYRVKGASKSPWKWGGCSHNLQYGIRFSKMLLDNKDRASDLHSKIIVHNNQVGRMAVSNNMQIKCKCHGMSGSCGLKTCWRSAPDIRHVGRLLKERYRGAILVDQSNLGSDSTQTFNVVKQARKRRLKSSSKFKEWTIRNKNKKKTNLAYDLLYYQRSPNFCERDNNLDVSGTMGRQCNRNNTGSDSCGSLCCGRGYNLVRRRRTERCNCKFMWCCTVECQTCTVEEWITVCK</sequence>
<dbReference type="Gene3D" id="3.30.2460.20">
    <property type="match status" value="1"/>
</dbReference>
<proteinExistence type="inferred from homology"/>
<dbReference type="RefSeq" id="XP_017777920.1">
    <property type="nucleotide sequence ID" value="XM_017922431.1"/>
</dbReference>
<keyword evidence="4" id="KW-0964">Secreted</keyword>
<keyword evidence="6 9" id="KW-0879">Wnt signaling pathway</keyword>
<evidence type="ECO:0000256" key="2">
    <source>
        <dbReference type="ARBA" id="ARBA00005683"/>
    </source>
</evidence>
<keyword evidence="5" id="KW-0272">Extracellular matrix</keyword>